<gene>
    <name evidence="9" type="ORF">GTA08_BOTSDO08417</name>
</gene>
<evidence type="ECO:0000256" key="5">
    <source>
        <dbReference type="ARBA" id="ARBA00038359"/>
    </source>
</evidence>
<keyword evidence="10" id="KW-1185">Reference proteome</keyword>
<evidence type="ECO:0000256" key="4">
    <source>
        <dbReference type="ARBA" id="ARBA00023136"/>
    </source>
</evidence>
<evidence type="ECO:0000256" key="3">
    <source>
        <dbReference type="ARBA" id="ARBA00022989"/>
    </source>
</evidence>
<feature type="transmembrane region" description="Helical" evidence="7">
    <location>
        <begin position="258"/>
        <end position="280"/>
    </location>
</feature>
<dbReference type="EMBL" id="WWBZ02000051">
    <property type="protein sequence ID" value="KAF4304719.1"/>
    <property type="molecule type" value="Genomic_DNA"/>
</dbReference>
<feature type="transmembrane region" description="Helical" evidence="7">
    <location>
        <begin position="139"/>
        <end position="163"/>
    </location>
</feature>
<name>A0A8H4MZ83_9PEZI</name>
<dbReference type="AlphaFoldDB" id="A0A8H4MZ83"/>
<feature type="transmembrane region" description="Helical" evidence="7">
    <location>
        <begin position="194"/>
        <end position="214"/>
    </location>
</feature>
<organism evidence="9 10">
    <name type="scientific">Botryosphaeria dothidea</name>
    <dbReference type="NCBI Taxonomy" id="55169"/>
    <lineage>
        <taxon>Eukaryota</taxon>
        <taxon>Fungi</taxon>
        <taxon>Dikarya</taxon>
        <taxon>Ascomycota</taxon>
        <taxon>Pezizomycotina</taxon>
        <taxon>Dothideomycetes</taxon>
        <taxon>Dothideomycetes incertae sedis</taxon>
        <taxon>Botryosphaeriales</taxon>
        <taxon>Botryosphaeriaceae</taxon>
        <taxon>Botryosphaeria</taxon>
    </lineage>
</organism>
<dbReference type="OrthoDB" id="3897607at2759"/>
<dbReference type="Pfam" id="PF20684">
    <property type="entry name" value="Fung_rhodopsin"/>
    <property type="match status" value="1"/>
</dbReference>
<evidence type="ECO:0000256" key="1">
    <source>
        <dbReference type="ARBA" id="ARBA00004141"/>
    </source>
</evidence>
<keyword evidence="3 7" id="KW-1133">Transmembrane helix</keyword>
<evidence type="ECO:0000256" key="2">
    <source>
        <dbReference type="ARBA" id="ARBA00022692"/>
    </source>
</evidence>
<feature type="transmembrane region" description="Helical" evidence="7">
    <location>
        <begin position="226"/>
        <end position="246"/>
    </location>
</feature>
<comment type="similarity">
    <text evidence="5">Belongs to the SAT4 family.</text>
</comment>
<dbReference type="GO" id="GO:0016020">
    <property type="term" value="C:membrane"/>
    <property type="evidence" value="ECO:0007669"/>
    <property type="project" value="UniProtKB-SubCell"/>
</dbReference>
<evidence type="ECO:0000313" key="9">
    <source>
        <dbReference type="EMBL" id="KAF4304719.1"/>
    </source>
</evidence>
<comment type="caution">
    <text evidence="9">The sequence shown here is derived from an EMBL/GenBank/DDBJ whole genome shotgun (WGS) entry which is preliminary data.</text>
</comment>
<evidence type="ECO:0000256" key="7">
    <source>
        <dbReference type="SAM" id="Phobius"/>
    </source>
</evidence>
<keyword evidence="4 7" id="KW-0472">Membrane</keyword>
<comment type="subcellular location">
    <subcellularLocation>
        <location evidence="1">Membrane</location>
        <topology evidence="1">Multi-pass membrane protein</topology>
    </subcellularLocation>
</comment>
<dbReference type="InterPro" id="IPR052337">
    <property type="entry name" value="SAT4-like"/>
</dbReference>
<dbReference type="InterPro" id="IPR049326">
    <property type="entry name" value="Rhodopsin_dom_fungi"/>
</dbReference>
<protein>
    <recommendedName>
        <fullName evidence="8">Rhodopsin domain-containing protein</fullName>
    </recommendedName>
</protein>
<proteinExistence type="inferred from homology"/>
<feature type="region of interest" description="Disordered" evidence="6">
    <location>
        <begin position="351"/>
        <end position="386"/>
    </location>
</feature>
<evidence type="ECO:0000256" key="6">
    <source>
        <dbReference type="SAM" id="MobiDB-lite"/>
    </source>
</evidence>
<dbReference type="PANTHER" id="PTHR33048:SF31">
    <property type="entry name" value="INTEGRAL MEMBRANE PROTEIN"/>
    <property type="match status" value="1"/>
</dbReference>
<reference evidence="9" key="1">
    <citation type="submission" date="2020-04" db="EMBL/GenBank/DDBJ databases">
        <title>Genome Assembly and Annotation of Botryosphaeria dothidea sdau 11-99, a Latent Pathogen of Apple Fruit Ring Rot in China.</title>
        <authorList>
            <person name="Yu C."/>
            <person name="Diao Y."/>
            <person name="Lu Q."/>
            <person name="Zhao J."/>
            <person name="Cui S."/>
            <person name="Peng C."/>
            <person name="He B."/>
            <person name="Liu H."/>
        </authorList>
    </citation>
    <scope>NUCLEOTIDE SEQUENCE [LARGE SCALE GENOMIC DNA]</scope>
    <source>
        <strain evidence="9">Sdau11-99</strain>
    </source>
</reference>
<keyword evidence="2 7" id="KW-0812">Transmembrane</keyword>
<accession>A0A8H4MZ83</accession>
<evidence type="ECO:0000313" key="10">
    <source>
        <dbReference type="Proteomes" id="UP000572817"/>
    </source>
</evidence>
<feature type="transmembrane region" description="Helical" evidence="7">
    <location>
        <begin position="6"/>
        <end position="31"/>
    </location>
</feature>
<feature type="transmembrane region" description="Helical" evidence="7">
    <location>
        <begin position="107"/>
        <end position="127"/>
    </location>
</feature>
<feature type="domain" description="Rhodopsin" evidence="8">
    <location>
        <begin position="27"/>
        <end position="289"/>
    </location>
</feature>
<sequence>MVLHDGALTLVAVVGFFIPASTILVALRLLVRWRNRGFGVDDGLVLVGWVLFVPSIALLIPAAYNGLGMRDGHYTDGQRSKALKVRLSTCKLFSRHQSTAQPSTTPYFLIFEFLCLPALICIRNSLILTLSRLTRSRPILYLLYFLMFLNTAGTIAAIIFLIAQCRPIRANWDAHLTASNCLPPTHLVTMARTWSAFSVVCDWTVALLPIPLLWNVRMRWRVKGAVMGILGLGIFASCATLIRIPLLPTLTSPKDSLYHIGVITLWAFLETGLGLLAASLTSLRPLLRRVFSGGADDDDGDGVLVVQNHPHHDSRKYHRGWYGRGEDGAPASRVERWLRGLGFWSSARRGGSRYGLSHGSGRKSGKGKSGEQLVGGGSGSRGADDSWETMMYGETSVGMRTVVVEGAAAAGEDGESQKSFVGEGDIKVRRSICVEVPDD</sequence>
<dbReference type="PANTHER" id="PTHR33048">
    <property type="entry name" value="PTH11-LIKE INTEGRAL MEMBRANE PROTEIN (AFU_ORTHOLOGUE AFUA_5G11245)"/>
    <property type="match status" value="1"/>
</dbReference>
<feature type="transmembrane region" description="Helical" evidence="7">
    <location>
        <begin position="43"/>
        <end position="64"/>
    </location>
</feature>
<dbReference type="Proteomes" id="UP000572817">
    <property type="component" value="Unassembled WGS sequence"/>
</dbReference>
<evidence type="ECO:0000259" key="8">
    <source>
        <dbReference type="Pfam" id="PF20684"/>
    </source>
</evidence>